<feature type="domain" description="Reverse transcriptase" evidence="1">
    <location>
        <begin position="14"/>
        <end position="127"/>
    </location>
</feature>
<proteinExistence type="predicted"/>
<gene>
    <name evidence="2" type="ORF">HPB52_023345</name>
</gene>
<dbReference type="Proteomes" id="UP000821837">
    <property type="component" value="Chromosome 11"/>
</dbReference>
<reference evidence="2" key="1">
    <citation type="journal article" date="2020" name="Cell">
        <title>Large-Scale Comparative Analyses of Tick Genomes Elucidate Their Genetic Diversity and Vector Capacities.</title>
        <authorList>
            <consortium name="Tick Genome and Microbiome Consortium (TIGMIC)"/>
            <person name="Jia N."/>
            <person name="Wang J."/>
            <person name="Shi W."/>
            <person name="Du L."/>
            <person name="Sun Y."/>
            <person name="Zhan W."/>
            <person name="Jiang J.F."/>
            <person name="Wang Q."/>
            <person name="Zhang B."/>
            <person name="Ji P."/>
            <person name="Bell-Sakyi L."/>
            <person name="Cui X.M."/>
            <person name="Yuan T.T."/>
            <person name="Jiang B.G."/>
            <person name="Yang W.F."/>
            <person name="Lam T.T."/>
            <person name="Chang Q.C."/>
            <person name="Ding S.J."/>
            <person name="Wang X.J."/>
            <person name="Zhu J.G."/>
            <person name="Ruan X.D."/>
            <person name="Zhao L."/>
            <person name="Wei J.T."/>
            <person name="Ye R.Z."/>
            <person name="Que T.C."/>
            <person name="Du C.H."/>
            <person name="Zhou Y.H."/>
            <person name="Cheng J.X."/>
            <person name="Dai P.F."/>
            <person name="Guo W.B."/>
            <person name="Han X.H."/>
            <person name="Huang E.J."/>
            <person name="Li L.F."/>
            <person name="Wei W."/>
            <person name="Gao Y.C."/>
            <person name="Liu J.Z."/>
            <person name="Shao H.Z."/>
            <person name="Wang X."/>
            <person name="Wang C.C."/>
            <person name="Yang T.C."/>
            <person name="Huo Q.B."/>
            <person name="Li W."/>
            <person name="Chen H.Y."/>
            <person name="Chen S.E."/>
            <person name="Zhou L.G."/>
            <person name="Ni X.B."/>
            <person name="Tian J.H."/>
            <person name="Sheng Y."/>
            <person name="Liu T."/>
            <person name="Pan Y.S."/>
            <person name="Xia L.Y."/>
            <person name="Li J."/>
            <person name="Zhao F."/>
            <person name="Cao W.C."/>
        </authorList>
    </citation>
    <scope>NUCLEOTIDE SEQUENCE</scope>
    <source>
        <strain evidence="2">Rsan-2018</strain>
    </source>
</reference>
<evidence type="ECO:0000313" key="3">
    <source>
        <dbReference type="Proteomes" id="UP000821837"/>
    </source>
</evidence>
<sequence length="182" mass="20210">MFANLAVTRHVFEYAAKKRLTGAFLSLDQAKAFDRQVGLLYRDLTSSVVINGSATARFRYTRGIGQGYSLGPTFFIISIQPLFSSLAGDARIRGLPMTGSEEIKILAYADDVSLFVRYAQSLEQFRRSFNCYASFPNDSIGRVEVVSTVKVLGICALPCVAWLFVYRSRLSWGLASTPRLLV</sequence>
<dbReference type="InterPro" id="IPR000477">
    <property type="entry name" value="RT_dom"/>
</dbReference>
<reference evidence="2" key="2">
    <citation type="submission" date="2021-09" db="EMBL/GenBank/DDBJ databases">
        <authorList>
            <person name="Jia N."/>
            <person name="Wang J."/>
            <person name="Shi W."/>
            <person name="Du L."/>
            <person name="Sun Y."/>
            <person name="Zhan W."/>
            <person name="Jiang J."/>
            <person name="Wang Q."/>
            <person name="Zhang B."/>
            <person name="Ji P."/>
            <person name="Sakyi L.B."/>
            <person name="Cui X."/>
            <person name="Yuan T."/>
            <person name="Jiang B."/>
            <person name="Yang W."/>
            <person name="Lam T.T.-Y."/>
            <person name="Chang Q."/>
            <person name="Ding S."/>
            <person name="Wang X."/>
            <person name="Zhu J."/>
            <person name="Ruan X."/>
            <person name="Zhao L."/>
            <person name="Wei J."/>
            <person name="Que T."/>
            <person name="Du C."/>
            <person name="Cheng J."/>
            <person name="Dai P."/>
            <person name="Han X."/>
            <person name="Huang E."/>
            <person name="Gao Y."/>
            <person name="Liu J."/>
            <person name="Shao H."/>
            <person name="Ye R."/>
            <person name="Li L."/>
            <person name="Wei W."/>
            <person name="Wang X."/>
            <person name="Wang C."/>
            <person name="Huo Q."/>
            <person name="Li W."/>
            <person name="Guo W."/>
            <person name="Chen H."/>
            <person name="Chen S."/>
            <person name="Zhou L."/>
            <person name="Zhou L."/>
            <person name="Ni X."/>
            <person name="Tian J."/>
            <person name="Zhou Y."/>
            <person name="Sheng Y."/>
            <person name="Liu T."/>
            <person name="Pan Y."/>
            <person name="Xia L."/>
            <person name="Li J."/>
            <person name="Zhao F."/>
            <person name="Cao W."/>
        </authorList>
    </citation>
    <scope>NUCLEOTIDE SEQUENCE</scope>
    <source>
        <strain evidence="2">Rsan-2018</strain>
        <tissue evidence="2">Larvae</tissue>
    </source>
</reference>
<evidence type="ECO:0000313" key="2">
    <source>
        <dbReference type="EMBL" id="KAH7973280.1"/>
    </source>
</evidence>
<organism evidence="2 3">
    <name type="scientific">Rhipicephalus sanguineus</name>
    <name type="common">Brown dog tick</name>
    <name type="synonym">Ixodes sanguineus</name>
    <dbReference type="NCBI Taxonomy" id="34632"/>
    <lineage>
        <taxon>Eukaryota</taxon>
        <taxon>Metazoa</taxon>
        <taxon>Ecdysozoa</taxon>
        <taxon>Arthropoda</taxon>
        <taxon>Chelicerata</taxon>
        <taxon>Arachnida</taxon>
        <taxon>Acari</taxon>
        <taxon>Parasitiformes</taxon>
        <taxon>Ixodida</taxon>
        <taxon>Ixodoidea</taxon>
        <taxon>Ixodidae</taxon>
        <taxon>Rhipicephalinae</taxon>
        <taxon>Rhipicephalus</taxon>
        <taxon>Rhipicephalus</taxon>
    </lineage>
</organism>
<comment type="caution">
    <text evidence="2">The sequence shown here is derived from an EMBL/GenBank/DDBJ whole genome shotgun (WGS) entry which is preliminary data.</text>
</comment>
<evidence type="ECO:0000259" key="1">
    <source>
        <dbReference type="Pfam" id="PF00078"/>
    </source>
</evidence>
<accession>A0A9D4QCC2</accession>
<dbReference type="Pfam" id="PF00078">
    <property type="entry name" value="RVT_1"/>
    <property type="match status" value="1"/>
</dbReference>
<keyword evidence="3" id="KW-1185">Reference proteome</keyword>
<dbReference type="EMBL" id="JABSTV010001247">
    <property type="protein sequence ID" value="KAH7973280.1"/>
    <property type="molecule type" value="Genomic_DNA"/>
</dbReference>
<name>A0A9D4QCC2_RHISA</name>
<protein>
    <recommendedName>
        <fullName evidence="1">Reverse transcriptase domain-containing protein</fullName>
    </recommendedName>
</protein>
<dbReference type="AlphaFoldDB" id="A0A9D4QCC2"/>